<dbReference type="GO" id="GO:0006282">
    <property type="term" value="P:regulation of DNA repair"/>
    <property type="evidence" value="ECO:0007669"/>
    <property type="project" value="UniProtKB-UniRule"/>
</dbReference>
<name>A0A1V4I6G2_9FIRM</name>
<comment type="caution">
    <text evidence="9">The sequence shown here is derived from an EMBL/GenBank/DDBJ whole genome shotgun (WGS) entry which is preliminary data.</text>
</comment>
<keyword evidence="10" id="KW-1185">Reference proteome</keyword>
<evidence type="ECO:0000313" key="10">
    <source>
        <dbReference type="Proteomes" id="UP000190140"/>
    </source>
</evidence>
<dbReference type="InterPro" id="IPR053924">
    <property type="entry name" value="RecX_HTH_2nd"/>
</dbReference>
<evidence type="ECO:0000313" key="9">
    <source>
        <dbReference type="EMBL" id="OPJ55561.1"/>
    </source>
</evidence>
<dbReference type="AlphaFoldDB" id="A0A1V4I6G2"/>
<evidence type="ECO:0000256" key="1">
    <source>
        <dbReference type="ARBA" id="ARBA00004496"/>
    </source>
</evidence>
<evidence type="ECO:0000259" key="8">
    <source>
        <dbReference type="Pfam" id="PF21982"/>
    </source>
</evidence>
<dbReference type="InterPro" id="IPR036388">
    <property type="entry name" value="WH-like_DNA-bd_sf"/>
</dbReference>
<comment type="function">
    <text evidence="5">Modulates RecA activity.</text>
</comment>
<dbReference type="OrthoDB" id="5421057at2"/>
<dbReference type="NCBIfam" id="NF001058">
    <property type="entry name" value="PRK00117.4-1"/>
    <property type="match status" value="1"/>
</dbReference>
<evidence type="ECO:0000256" key="5">
    <source>
        <dbReference type="HAMAP-Rule" id="MF_01114"/>
    </source>
</evidence>
<comment type="subcellular location">
    <subcellularLocation>
        <location evidence="1 5">Cytoplasm</location>
    </subcellularLocation>
</comment>
<feature type="domain" description="RecX second three-helical" evidence="6">
    <location>
        <begin position="108"/>
        <end position="149"/>
    </location>
</feature>
<feature type="domain" description="RecX third three-helical" evidence="7">
    <location>
        <begin position="156"/>
        <end position="203"/>
    </location>
</feature>
<evidence type="ECO:0000259" key="7">
    <source>
        <dbReference type="Pfam" id="PF21981"/>
    </source>
</evidence>
<keyword evidence="4 5" id="KW-0963">Cytoplasm</keyword>
<reference evidence="9 10" key="1">
    <citation type="submission" date="2017-03" db="EMBL/GenBank/DDBJ databases">
        <title>Genome sequence of Clostridium thermoalcaliphilum DSM 7309.</title>
        <authorList>
            <person name="Poehlein A."/>
            <person name="Daniel R."/>
        </authorList>
    </citation>
    <scope>NUCLEOTIDE SEQUENCE [LARGE SCALE GENOMIC DNA]</scope>
    <source>
        <strain evidence="9 10">DSM 7309</strain>
    </source>
</reference>
<dbReference type="Gene3D" id="1.10.10.10">
    <property type="entry name" value="Winged helix-like DNA-binding domain superfamily/Winged helix DNA-binding domain"/>
    <property type="match status" value="3"/>
</dbReference>
<dbReference type="InterPro" id="IPR053926">
    <property type="entry name" value="RecX_HTH_1st"/>
</dbReference>
<gene>
    <name evidence="5 9" type="primary">recX</name>
    <name evidence="9" type="ORF">CLOTH_13190</name>
</gene>
<dbReference type="Proteomes" id="UP000190140">
    <property type="component" value="Unassembled WGS sequence"/>
</dbReference>
<dbReference type="GO" id="GO:0005737">
    <property type="term" value="C:cytoplasm"/>
    <property type="evidence" value="ECO:0007669"/>
    <property type="project" value="UniProtKB-SubCell"/>
</dbReference>
<organism evidence="9 10">
    <name type="scientific">Alkalithermobacter paradoxus</name>
    <dbReference type="NCBI Taxonomy" id="29349"/>
    <lineage>
        <taxon>Bacteria</taxon>
        <taxon>Bacillati</taxon>
        <taxon>Bacillota</taxon>
        <taxon>Clostridia</taxon>
        <taxon>Peptostreptococcales</taxon>
        <taxon>Tepidibacteraceae</taxon>
        <taxon>Alkalithermobacter</taxon>
    </lineage>
</organism>
<dbReference type="Pfam" id="PF21981">
    <property type="entry name" value="RecX_HTH3"/>
    <property type="match status" value="1"/>
</dbReference>
<dbReference type="STRING" id="29349.CLOTH_13190"/>
<sequence>MNKITKLEFQKNNSDRVNIYIDNNFFMGVYADIVYSLNLKVGKEVDNIDLYNLINEEMYLKSKDFALKTISYSPQTEKNMRKKLSKKEFDENIIERTIEFLKKYNFINDEDLAKKVASDNININKFGKNKIKYNLYNKGIDKNTISKTLSDIIDDDKEFENALHLGRKKLEKIKDDDKSKVYRKLASHLSYKGFDHEIIKKVIRKLLDYDVYE</sequence>
<accession>A0A1V4I6G2</accession>
<dbReference type="EMBL" id="MZGW01000004">
    <property type="protein sequence ID" value="OPJ55561.1"/>
    <property type="molecule type" value="Genomic_DNA"/>
</dbReference>
<dbReference type="InterPro" id="IPR003783">
    <property type="entry name" value="Regulatory_RecX"/>
</dbReference>
<dbReference type="PANTHER" id="PTHR33602">
    <property type="entry name" value="REGULATORY PROTEIN RECX FAMILY PROTEIN"/>
    <property type="match status" value="1"/>
</dbReference>
<dbReference type="HAMAP" id="MF_01114">
    <property type="entry name" value="RecX"/>
    <property type="match status" value="1"/>
</dbReference>
<comment type="similarity">
    <text evidence="2 5">Belongs to the RecX family.</text>
</comment>
<dbReference type="RefSeq" id="WP_079412310.1">
    <property type="nucleotide sequence ID" value="NZ_MZGW01000004.1"/>
</dbReference>
<protein>
    <recommendedName>
        <fullName evidence="3 5">Regulatory protein RecX</fullName>
    </recommendedName>
</protein>
<evidence type="ECO:0000256" key="4">
    <source>
        <dbReference type="ARBA" id="ARBA00022490"/>
    </source>
</evidence>
<evidence type="ECO:0000256" key="3">
    <source>
        <dbReference type="ARBA" id="ARBA00018111"/>
    </source>
</evidence>
<evidence type="ECO:0000259" key="6">
    <source>
        <dbReference type="Pfam" id="PF02631"/>
    </source>
</evidence>
<dbReference type="InterPro" id="IPR053925">
    <property type="entry name" value="RecX_HTH_3rd"/>
</dbReference>
<feature type="domain" description="RecX first three-helical" evidence="8">
    <location>
        <begin position="64"/>
        <end position="101"/>
    </location>
</feature>
<evidence type="ECO:0000256" key="2">
    <source>
        <dbReference type="ARBA" id="ARBA00009695"/>
    </source>
</evidence>
<proteinExistence type="inferred from homology"/>
<dbReference type="Pfam" id="PF21982">
    <property type="entry name" value="RecX_HTH1"/>
    <property type="match status" value="1"/>
</dbReference>
<dbReference type="Pfam" id="PF02631">
    <property type="entry name" value="RecX_HTH2"/>
    <property type="match status" value="1"/>
</dbReference>
<dbReference type="PANTHER" id="PTHR33602:SF1">
    <property type="entry name" value="REGULATORY PROTEIN RECX FAMILY PROTEIN"/>
    <property type="match status" value="1"/>
</dbReference>